<dbReference type="OrthoDB" id="527344at2759"/>
<reference evidence="13" key="1">
    <citation type="submission" date="2020-11" db="EMBL/GenBank/DDBJ databases">
        <authorList>
            <consortium name="DOE Joint Genome Institute"/>
            <person name="Ahrendt S."/>
            <person name="Riley R."/>
            <person name="Andreopoulos W."/>
            <person name="Labutti K."/>
            <person name="Pangilinan J."/>
            <person name="Ruiz-Duenas F.J."/>
            <person name="Barrasa J.M."/>
            <person name="Sanchez-Garcia M."/>
            <person name="Camarero S."/>
            <person name="Miyauchi S."/>
            <person name="Serrano A."/>
            <person name="Linde D."/>
            <person name="Babiker R."/>
            <person name="Drula E."/>
            <person name="Ayuso-Fernandez I."/>
            <person name="Pacheco R."/>
            <person name="Padilla G."/>
            <person name="Ferreira P."/>
            <person name="Barriuso J."/>
            <person name="Kellner H."/>
            <person name="Castanera R."/>
            <person name="Alfaro M."/>
            <person name="Ramirez L."/>
            <person name="Pisabarro A.G."/>
            <person name="Kuo A."/>
            <person name="Tritt A."/>
            <person name="Lipzen A."/>
            <person name="He G."/>
            <person name="Yan M."/>
            <person name="Ng V."/>
            <person name="Cullen D."/>
            <person name="Martin F."/>
            <person name="Rosso M.-N."/>
            <person name="Henrissat B."/>
            <person name="Hibbett D."/>
            <person name="Martinez A.T."/>
            <person name="Grigoriev I.V."/>
        </authorList>
    </citation>
    <scope>NUCLEOTIDE SEQUENCE</scope>
    <source>
        <strain evidence="13">MF-IS2</strain>
    </source>
</reference>
<evidence type="ECO:0000259" key="12">
    <source>
        <dbReference type="Pfam" id="PF13691"/>
    </source>
</evidence>
<dbReference type="InterPro" id="IPR036866">
    <property type="entry name" value="RibonucZ/Hydroxyglut_hydro"/>
</dbReference>
<dbReference type="EMBL" id="MU151054">
    <property type="protein sequence ID" value="KAF9454406.1"/>
    <property type="molecule type" value="Genomic_DNA"/>
</dbReference>
<dbReference type="GO" id="GO:1990180">
    <property type="term" value="P:mitochondrial tRNA 3'-end processing"/>
    <property type="evidence" value="ECO:0007669"/>
    <property type="project" value="TreeGrafter"/>
</dbReference>
<dbReference type="CDD" id="cd07718">
    <property type="entry name" value="RNaseZ_ELAC1_ELAC2-C-term-like_MBL-fold"/>
    <property type="match status" value="1"/>
</dbReference>
<feature type="compositionally biased region" description="Basic and acidic residues" evidence="11">
    <location>
        <begin position="203"/>
        <end position="224"/>
    </location>
</feature>
<feature type="region of interest" description="Disordered" evidence="11">
    <location>
        <begin position="155"/>
        <end position="224"/>
    </location>
</feature>
<organism evidence="13 14">
    <name type="scientific">Macrolepiota fuliginosa MF-IS2</name>
    <dbReference type="NCBI Taxonomy" id="1400762"/>
    <lineage>
        <taxon>Eukaryota</taxon>
        <taxon>Fungi</taxon>
        <taxon>Dikarya</taxon>
        <taxon>Basidiomycota</taxon>
        <taxon>Agaricomycotina</taxon>
        <taxon>Agaricomycetes</taxon>
        <taxon>Agaricomycetidae</taxon>
        <taxon>Agaricales</taxon>
        <taxon>Agaricineae</taxon>
        <taxon>Agaricaceae</taxon>
        <taxon>Macrolepiota</taxon>
    </lineage>
</organism>
<evidence type="ECO:0000313" key="13">
    <source>
        <dbReference type="EMBL" id="KAF9454406.1"/>
    </source>
</evidence>
<keyword evidence="5" id="KW-0819">tRNA processing</keyword>
<evidence type="ECO:0000256" key="11">
    <source>
        <dbReference type="SAM" id="MobiDB-lite"/>
    </source>
</evidence>
<feature type="domain" description="tRNase Z endonuclease" evidence="12">
    <location>
        <begin position="14"/>
        <end position="66"/>
    </location>
</feature>
<dbReference type="Pfam" id="PF23023">
    <property type="entry name" value="Anti-Pycsar_Apyc1"/>
    <property type="match status" value="1"/>
</dbReference>
<dbReference type="GO" id="GO:0005739">
    <property type="term" value="C:mitochondrion"/>
    <property type="evidence" value="ECO:0007669"/>
    <property type="project" value="TreeGrafter"/>
</dbReference>
<evidence type="ECO:0000256" key="8">
    <source>
        <dbReference type="ARBA" id="ARBA00022759"/>
    </source>
</evidence>
<dbReference type="Gene3D" id="3.60.15.10">
    <property type="entry name" value="Ribonuclease Z/Hydroxyacylglutathione hydrolase-like"/>
    <property type="match status" value="2"/>
</dbReference>
<comment type="cofactor">
    <cofactor evidence="2">
        <name>Zn(2+)</name>
        <dbReference type="ChEBI" id="CHEBI:29105"/>
    </cofactor>
</comment>
<evidence type="ECO:0000256" key="1">
    <source>
        <dbReference type="ARBA" id="ARBA00000402"/>
    </source>
</evidence>
<keyword evidence="14" id="KW-1185">Reference proteome</keyword>
<evidence type="ECO:0000256" key="10">
    <source>
        <dbReference type="ARBA" id="ARBA00022833"/>
    </source>
</evidence>
<keyword evidence="9" id="KW-0378">Hydrolase</keyword>
<evidence type="ECO:0000256" key="2">
    <source>
        <dbReference type="ARBA" id="ARBA00001947"/>
    </source>
</evidence>
<evidence type="ECO:0000256" key="3">
    <source>
        <dbReference type="ARBA" id="ARBA00007823"/>
    </source>
</evidence>
<dbReference type="AlphaFoldDB" id="A0A9P5XRE6"/>
<dbReference type="GO" id="GO:0046872">
    <property type="term" value="F:metal ion binding"/>
    <property type="evidence" value="ECO:0007669"/>
    <property type="project" value="UniProtKB-KW"/>
</dbReference>
<keyword evidence="8" id="KW-0255">Endonuclease</keyword>
<evidence type="ECO:0000313" key="14">
    <source>
        <dbReference type="Proteomes" id="UP000807342"/>
    </source>
</evidence>
<comment type="catalytic activity">
    <reaction evidence="1">
        <text>Endonucleolytic cleavage of RNA, removing extra 3' nucleotides from tRNA precursor, generating 3' termini of tRNAs. A 3'-hydroxy group is left at the tRNA terminus and a 5'-phosphoryl group is left at the trailer molecule.</text>
        <dbReference type="EC" id="3.1.26.11"/>
    </reaction>
</comment>
<dbReference type="PANTHER" id="PTHR12553:SF49">
    <property type="entry name" value="ZINC PHOSPHODIESTERASE ELAC PROTEIN 2"/>
    <property type="match status" value="1"/>
</dbReference>
<keyword evidence="10" id="KW-0862">Zinc</keyword>
<proteinExistence type="inferred from homology"/>
<dbReference type="PANTHER" id="PTHR12553">
    <property type="entry name" value="ZINC PHOSPHODIESTERASE ELAC PROTEIN 2"/>
    <property type="match status" value="1"/>
</dbReference>
<dbReference type="InterPro" id="IPR027794">
    <property type="entry name" value="tRNase_Z_dom"/>
</dbReference>
<sequence length="854" mass="95368">MPLLRKMQDWSTTVVTPLSYDTEPTVIVTFPDAKYMFNAGENTNRSFCQSHMNRKRLRGIFLTQVAAQRASGLGGMIMSSADSGIDKMDIIGPPGLRHYLASMRTYLYRKSIDVSITECLPGVDASHLDVAYQDHNISVYSFPILRLPSSCISMEEGEKSGQKRKRSDMQDGPSKVPKLESGRIVWDPDPDECRENALQQMFKPKDSPRDPIELSKEKEGEQTAVDEYKRKVPSRFYKQLSTFSFPPTFPQASTLAYIVVGPRTRGRIDGKKLNELGVPHSRLRSELTLGKTIQFEVIGPNGPETRTVHPEECMAKSEPPAAVIILDIPSVDMIPSVIRSFDTVYKPFRSLDPNDMEEHAVRVVYHLLGSGVLEDERYLEFMKGFPETTEHIVSSPEHSPNPVTFTSHGFNQYRLSQLDPQTFPLPKFNTSAVTPLTNISSLPNKTSIMTANLTASLRPPGPPQLDSSAPDDRFHSAFTQPQPLPEATAAAFEKAKEAISRRPVVHKETPSGVTVLPLGTGSAMPTKYRNVLSTLIKTPHGNILLDAGEGTMGQLTRRFGRGSEGDVNDILANLKCIFVSHAHADHHMGLAKLLRQRKLLPNPPKHPLYVISIRQVHLHLKEYHDLEDIGLCDDPDKNGVVQIMSDALNFKYNEYPTMGMWRVGGDEPWLDLQLSRKNVNDMCRILHLQMFRTIDVFHRAKAFGAHFKHKSGWSIAFSGDTMPTPNIPRVASGATLLIHEASMGDEEEEKEIARVNAHSTVSQAIQIARDTNAENVLLTHFSARYPKMPPSVVVPPEENMAEQKGPLVTLAFDLAEMDLDDMWKMNLYLPAIEQCFKDSADMDVDEPLSLIGSK</sequence>
<dbReference type="InterPro" id="IPR047151">
    <property type="entry name" value="RNZ2-like"/>
</dbReference>
<evidence type="ECO:0000256" key="5">
    <source>
        <dbReference type="ARBA" id="ARBA00022694"/>
    </source>
</evidence>
<name>A0A9P5XRE6_9AGAR</name>
<gene>
    <name evidence="13" type="ORF">P691DRAFT_717421</name>
</gene>
<keyword evidence="6" id="KW-0540">Nuclease</keyword>
<protein>
    <recommendedName>
        <fullName evidence="4">ribonuclease Z</fullName>
        <ecNumber evidence="4">3.1.26.11</ecNumber>
    </recommendedName>
</protein>
<dbReference type="SUPFAM" id="SSF56281">
    <property type="entry name" value="Metallo-hydrolase/oxidoreductase"/>
    <property type="match status" value="2"/>
</dbReference>
<dbReference type="Pfam" id="PF13691">
    <property type="entry name" value="Lactamase_B_4"/>
    <property type="match status" value="1"/>
</dbReference>
<evidence type="ECO:0000256" key="6">
    <source>
        <dbReference type="ARBA" id="ARBA00022722"/>
    </source>
</evidence>
<dbReference type="GO" id="GO:0042781">
    <property type="term" value="F:3'-tRNA processing endoribonuclease activity"/>
    <property type="evidence" value="ECO:0007669"/>
    <property type="project" value="UniProtKB-EC"/>
</dbReference>
<comment type="similarity">
    <text evidence="3">Belongs to the RNase Z family.</text>
</comment>
<evidence type="ECO:0000256" key="9">
    <source>
        <dbReference type="ARBA" id="ARBA00022801"/>
    </source>
</evidence>
<accession>A0A9P5XRE6</accession>
<keyword evidence="7" id="KW-0479">Metal-binding</keyword>
<evidence type="ECO:0000256" key="7">
    <source>
        <dbReference type="ARBA" id="ARBA00022723"/>
    </source>
</evidence>
<dbReference type="Proteomes" id="UP000807342">
    <property type="component" value="Unassembled WGS sequence"/>
</dbReference>
<dbReference type="EC" id="3.1.26.11" evidence="4"/>
<evidence type="ECO:0000256" key="4">
    <source>
        <dbReference type="ARBA" id="ARBA00012477"/>
    </source>
</evidence>
<comment type="caution">
    <text evidence="13">The sequence shown here is derived from an EMBL/GenBank/DDBJ whole genome shotgun (WGS) entry which is preliminary data.</text>
</comment>